<sequence length="193" mass="22401">MIFIGNPLFFHAQKTSVPSINFDPFFHRLPRNEQEEYVQLYQFFAVAEDRNKKFLGLSTFIKHLTMVHDFIKRNNERDGIRGILCGIHFTDDAFLINTSKLKVLMNRSKSCLNSCFKRMGFVNVKPIRDIVTILAEIYPAATTIFSSTSRQWCVRKITSNSPLKLSSTILTQLIQKEPQKEMFFADLNTLLKK</sequence>
<dbReference type="OrthoDB" id="10433072at2759"/>
<dbReference type="InterPro" id="IPR018845">
    <property type="entry name" value="Initiator-bd"/>
</dbReference>
<dbReference type="Pfam" id="PF10416">
    <property type="entry name" value="IBD"/>
    <property type="match status" value="1"/>
</dbReference>
<dbReference type="EMBL" id="MLAK01000304">
    <property type="protein sequence ID" value="OHT14878.1"/>
    <property type="molecule type" value="Genomic_DNA"/>
</dbReference>
<organism evidence="2 3">
    <name type="scientific">Tritrichomonas foetus</name>
    <dbReference type="NCBI Taxonomy" id="1144522"/>
    <lineage>
        <taxon>Eukaryota</taxon>
        <taxon>Metamonada</taxon>
        <taxon>Parabasalia</taxon>
        <taxon>Tritrichomonadida</taxon>
        <taxon>Tritrichomonadidae</taxon>
        <taxon>Tritrichomonas</taxon>
    </lineage>
</organism>
<keyword evidence="3" id="KW-1185">Reference proteome</keyword>
<dbReference type="RefSeq" id="XP_068368014.1">
    <property type="nucleotide sequence ID" value="XM_068514504.1"/>
</dbReference>
<protein>
    <recommendedName>
        <fullName evidence="1">Initiator binding domain-containing protein</fullName>
    </recommendedName>
</protein>
<comment type="caution">
    <text evidence="2">The sequence shown here is derived from an EMBL/GenBank/DDBJ whole genome shotgun (WGS) entry which is preliminary data.</text>
</comment>
<evidence type="ECO:0000313" key="2">
    <source>
        <dbReference type="EMBL" id="OHT14878.1"/>
    </source>
</evidence>
<evidence type="ECO:0000259" key="1">
    <source>
        <dbReference type="Pfam" id="PF10416"/>
    </source>
</evidence>
<dbReference type="VEuPathDB" id="TrichDB:TRFO_42838"/>
<gene>
    <name evidence="2" type="ORF">TRFO_42838</name>
</gene>
<name>A0A1J4KYU2_9EUKA</name>
<proteinExistence type="predicted"/>
<dbReference type="AlphaFoldDB" id="A0A1J4KYU2"/>
<accession>A0A1J4KYU2</accession>
<reference evidence="2" key="1">
    <citation type="submission" date="2016-10" db="EMBL/GenBank/DDBJ databases">
        <authorList>
            <person name="Benchimol M."/>
            <person name="Almeida L.G."/>
            <person name="Vasconcelos A.T."/>
            <person name="Perreira-Neves A."/>
            <person name="Rosa I.A."/>
            <person name="Tasca T."/>
            <person name="Bogo M.R."/>
            <person name="de Souza W."/>
        </authorList>
    </citation>
    <scope>NUCLEOTIDE SEQUENCE [LARGE SCALE GENOMIC DNA]</scope>
    <source>
        <strain evidence="2">K</strain>
    </source>
</reference>
<evidence type="ECO:0000313" key="3">
    <source>
        <dbReference type="Proteomes" id="UP000179807"/>
    </source>
</evidence>
<dbReference type="GeneID" id="94849208"/>
<feature type="domain" description="Initiator binding" evidence="1">
    <location>
        <begin position="33"/>
        <end position="158"/>
    </location>
</feature>
<dbReference type="Proteomes" id="UP000179807">
    <property type="component" value="Unassembled WGS sequence"/>
</dbReference>